<dbReference type="PROSITE" id="PS00123">
    <property type="entry name" value="ALKALINE_PHOSPHATASE"/>
    <property type="match status" value="1"/>
</dbReference>
<dbReference type="Pfam" id="PF00245">
    <property type="entry name" value="Alk_phosphatase"/>
    <property type="match status" value="1"/>
</dbReference>
<evidence type="ECO:0000256" key="3">
    <source>
        <dbReference type="ARBA" id="ARBA00005984"/>
    </source>
</evidence>
<protein>
    <submittedName>
        <fullName evidence="9">Alkaline phosphatase</fullName>
        <ecNumber evidence="9">3.1.3.1</ecNumber>
    </submittedName>
</protein>
<gene>
    <name evidence="9" type="ORF">MetfoDRAFT_1416</name>
</gene>
<evidence type="ECO:0000256" key="7">
    <source>
        <dbReference type="ARBA" id="ARBA00022833"/>
    </source>
</evidence>
<dbReference type="PANTHER" id="PTHR11596:SF5">
    <property type="entry name" value="ALKALINE PHOSPHATASE"/>
    <property type="match status" value="1"/>
</dbReference>
<evidence type="ECO:0000256" key="8">
    <source>
        <dbReference type="ARBA" id="ARBA00022842"/>
    </source>
</evidence>
<dbReference type="GO" id="GO:0004035">
    <property type="term" value="F:alkaline phosphatase activity"/>
    <property type="evidence" value="ECO:0007669"/>
    <property type="project" value="UniProtKB-EC"/>
</dbReference>
<accession>H1L042</accession>
<dbReference type="Proteomes" id="UP000003706">
    <property type="component" value="Unassembled WGS sequence"/>
</dbReference>
<dbReference type="GO" id="GO:0046872">
    <property type="term" value="F:metal ion binding"/>
    <property type="evidence" value="ECO:0007669"/>
    <property type="project" value="UniProtKB-KW"/>
</dbReference>
<dbReference type="Gene3D" id="3.40.720.10">
    <property type="entry name" value="Alkaline Phosphatase, subunit A"/>
    <property type="match status" value="1"/>
</dbReference>
<dbReference type="SMART" id="SM00098">
    <property type="entry name" value="alkPPc"/>
    <property type="match status" value="1"/>
</dbReference>
<dbReference type="InterPro" id="IPR001952">
    <property type="entry name" value="Alkaline_phosphatase"/>
</dbReference>
<dbReference type="PATRIC" id="fig|647171.4.peg.1382"/>
<dbReference type="SUPFAM" id="SSF53649">
    <property type="entry name" value="Alkaline phosphatase-like"/>
    <property type="match status" value="1"/>
</dbReference>
<evidence type="ECO:0000256" key="4">
    <source>
        <dbReference type="ARBA" id="ARBA00022553"/>
    </source>
</evidence>
<keyword evidence="5" id="KW-0479">Metal-binding</keyword>
<reference evidence="9 10" key="1">
    <citation type="submission" date="2011-09" db="EMBL/GenBank/DDBJ databases">
        <title>The draft genome of Methanotorris formicicus Mc-S-70.</title>
        <authorList>
            <consortium name="US DOE Joint Genome Institute (JGI-PGF)"/>
            <person name="Lucas S."/>
            <person name="Han J."/>
            <person name="Lapidus A."/>
            <person name="Cheng J.-F."/>
            <person name="Goodwin L."/>
            <person name="Pitluck S."/>
            <person name="Peters L."/>
            <person name="Land M.L."/>
            <person name="Hauser L."/>
            <person name="Sieprawska-Lupa M."/>
            <person name="Takai K."/>
            <person name="Miyazaki J."/>
            <person name="Whitman W."/>
            <person name="Woyke T.J."/>
        </authorList>
    </citation>
    <scope>NUCLEOTIDE SEQUENCE [LARGE SCALE GENOMIC DNA]</scope>
    <source>
        <strain evidence="9 10">Mc-S-70</strain>
    </source>
</reference>
<keyword evidence="8" id="KW-0460">Magnesium</keyword>
<comment type="cofactor">
    <cofactor evidence="2">
        <name>Zn(2+)</name>
        <dbReference type="ChEBI" id="CHEBI:29105"/>
    </cofactor>
</comment>
<dbReference type="InterPro" id="IPR017850">
    <property type="entry name" value="Alkaline_phosphatase_core_sf"/>
</dbReference>
<evidence type="ECO:0000256" key="6">
    <source>
        <dbReference type="ARBA" id="ARBA00022801"/>
    </source>
</evidence>
<keyword evidence="4" id="KW-0597">Phosphoprotein</keyword>
<dbReference type="STRING" id="647171.MetfoDRAFT_1416"/>
<organism evidence="9 10">
    <name type="scientific">Methanotorris formicicus Mc-S-70</name>
    <dbReference type="NCBI Taxonomy" id="647171"/>
    <lineage>
        <taxon>Archaea</taxon>
        <taxon>Methanobacteriati</taxon>
        <taxon>Methanobacteriota</taxon>
        <taxon>Methanomada group</taxon>
        <taxon>Methanococci</taxon>
        <taxon>Methanococcales</taxon>
        <taxon>Methanocaldococcaceae</taxon>
        <taxon>Methanotorris</taxon>
    </lineage>
</organism>
<comment type="cofactor">
    <cofactor evidence="1">
        <name>Mg(2+)</name>
        <dbReference type="ChEBI" id="CHEBI:18420"/>
    </cofactor>
</comment>
<evidence type="ECO:0000256" key="5">
    <source>
        <dbReference type="ARBA" id="ARBA00022723"/>
    </source>
</evidence>
<evidence type="ECO:0000313" key="10">
    <source>
        <dbReference type="Proteomes" id="UP000003706"/>
    </source>
</evidence>
<evidence type="ECO:0000256" key="1">
    <source>
        <dbReference type="ARBA" id="ARBA00001946"/>
    </source>
</evidence>
<dbReference type="InterPro" id="IPR018299">
    <property type="entry name" value="Alkaline_phosphatase_AS"/>
</dbReference>
<name>H1L042_9EURY</name>
<comment type="caution">
    <text evidence="9">The sequence shown here is derived from an EMBL/GenBank/DDBJ whole genome shotgun (WGS) entry which is preliminary data.</text>
</comment>
<sequence length="511" mass="57640">MNQYHLLREVGDVMKKFMSIYLTFSILSAVIICGCINEKNVNANTETKLSENSKVNNVQFSSNSKNNVESNRKVKNVILLIGDGMGITQTYITERYKEEIEHGHLVLLTNFKTKGTITTYSLSSEVTDSAAAGTALLSGYKTNNRMINVKPDGSIPRKTLGEIAKEKGKSVGIVTTTRVTHATPAAVYAHIKDREEENEIAEQLLEFEPDVILGGGLRHFIPKNEKGSKRKDNKNLIEMFKKKGYVVIYNKEELKKVNPNNTTKLLGLFSMSHMAYEVDRENIDKYKNQPSLAEMTEKALEILNKNPNGFFLMVEGGRIDHACHAHDAKSTIMDTIAFDNAIKVALDFQKRHPDTLIIVTADHETGGMSVGSGTEYYANISALKNIDASMEFMSKEVMKNPDRDYITNLIKKYWHTDLNEDEKNLLFKYPITSKINDSNILNNYPKVNHYVYCWAGFALSEIESKRAKIGWTSFAHTAVPVLVYAKGPGEELFEGFYDNTDVPQKIEEIWN</sequence>
<dbReference type="Gene3D" id="1.10.60.40">
    <property type="match status" value="1"/>
</dbReference>
<evidence type="ECO:0000256" key="2">
    <source>
        <dbReference type="ARBA" id="ARBA00001947"/>
    </source>
</evidence>
<keyword evidence="6 9" id="KW-0378">Hydrolase</keyword>
<dbReference type="EMBL" id="AGJL01000037">
    <property type="protein sequence ID" value="EHP85262.1"/>
    <property type="molecule type" value="Genomic_DNA"/>
</dbReference>
<proteinExistence type="inferred from homology"/>
<keyword evidence="7" id="KW-0862">Zinc</keyword>
<dbReference type="EC" id="3.1.3.1" evidence="9"/>
<comment type="similarity">
    <text evidence="3">Belongs to the alkaline phosphatase family.</text>
</comment>
<keyword evidence="10" id="KW-1185">Reference proteome</keyword>
<dbReference type="AlphaFoldDB" id="H1L042"/>
<dbReference type="CDD" id="cd16012">
    <property type="entry name" value="ALP"/>
    <property type="match status" value="1"/>
</dbReference>
<evidence type="ECO:0000313" key="9">
    <source>
        <dbReference type="EMBL" id="EHP85262.1"/>
    </source>
</evidence>
<dbReference type="PRINTS" id="PR00113">
    <property type="entry name" value="ALKPHPHTASE"/>
</dbReference>
<dbReference type="PANTHER" id="PTHR11596">
    <property type="entry name" value="ALKALINE PHOSPHATASE"/>
    <property type="match status" value="1"/>
</dbReference>